<organism evidence="6 7">
    <name type="scientific">Austropuccinia psidii MF-1</name>
    <dbReference type="NCBI Taxonomy" id="1389203"/>
    <lineage>
        <taxon>Eukaryota</taxon>
        <taxon>Fungi</taxon>
        <taxon>Dikarya</taxon>
        <taxon>Basidiomycota</taxon>
        <taxon>Pucciniomycotina</taxon>
        <taxon>Pucciniomycetes</taxon>
        <taxon>Pucciniales</taxon>
        <taxon>Sphaerophragmiaceae</taxon>
        <taxon>Austropuccinia</taxon>
    </lineage>
</organism>
<dbReference type="PANTHER" id="PTHR46481:SF10">
    <property type="entry name" value="ZINC FINGER BED DOMAIN-CONTAINING PROTEIN 39"/>
    <property type="match status" value="1"/>
</dbReference>
<evidence type="ECO:0000256" key="5">
    <source>
        <dbReference type="ARBA" id="ARBA00023242"/>
    </source>
</evidence>
<protein>
    <submittedName>
        <fullName evidence="6">Uncharacterized protein</fullName>
    </submittedName>
</protein>
<sequence length="245" mass="27670">MAGLQLNVTSSIESGLQTLALYIREYQLNSMGDDLTSTDEYDDKDLFNGTASGAANSGCINDDRHQVKPQKHRCIRSDVYEYYEMSPIVAYNANIIKLMHWLLYSLTPNVLGRNTSNLNKHRSKCCGCFSAWESKFPGSIDPSLGAKLAAEEQVMLQKSLVEALVAIQVSFSIFETPRLRQILHRLSPTFVWPRRRQIAALATDLYFERKQKLIEEVANLPQGTYLSAAIDCWTTKDQTQSYVAM</sequence>
<evidence type="ECO:0000313" key="7">
    <source>
        <dbReference type="Proteomes" id="UP000765509"/>
    </source>
</evidence>
<gene>
    <name evidence="6" type="ORF">O181_047002</name>
</gene>
<feature type="non-terminal residue" evidence="6">
    <location>
        <position position="1"/>
    </location>
</feature>
<comment type="subcellular location">
    <subcellularLocation>
        <location evidence="1">Nucleus</location>
    </subcellularLocation>
</comment>
<keyword evidence="4" id="KW-0862">Zinc</keyword>
<evidence type="ECO:0000256" key="4">
    <source>
        <dbReference type="ARBA" id="ARBA00022833"/>
    </source>
</evidence>
<keyword evidence="2" id="KW-0479">Metal-binding</keyword>
<reference evidence="6" key="1">
    <citation type="submission" date="2021-03" db="EMBL/GenBank/DDBJ databases">
        <title>Draft genome sequence of rust myrtle Austropuccinia psidii MF-1, a brazilian biotype.</title>
        <authorList>
            <person name="Quecine M.C."/>
            <person name="Pachon D.M.R."/>
            <person name="Bonatelli M.L."/>
            <person name="Correr F.H."/>
            <person name="Franceschini L.M."/>
            <person name="Leite T.F."/>
            <person name="Margarido G.R.A."/>
            <person name="Almeida C.A."/>
            <person name="Ferrarezi J.A."/>
            <person name="Labate C.A."/>
        </authorList>
    </citation>
    <scope>NUCLEOTIDE SEQUENCE</scope>
    <source>
        <strain evidence="6">MF-1</strain>
    </source>
</reference>
<dbReference type="EMBL" id="AVOT02019604">
    <property type="protein sequence ID" value="MBW0507287.1"/>
    <property type="molecule type" value="Genomic_DNA"/>
</dbReference>
<dbReference type="OrthoDB" id="3259198at2759"/>
<keyword evidence="3" id="KW-0863">Zinc-finger</keyword>
<comment type="caution">
    <text evidence="6">The sequence shown here is derived from an EMBL/GenBank/DDBJ whole genome shotgun (WGS) entry which is preliminary data.</text>
</comment>
<name>A0A9Q3DX04_9BASI</name>
<evidence type="ECO:0000256" key="1">
    <source>
        <dbReference type="ARBA" id="ARBA00004123"/>
    </source>
</evidence>
<dbReference type="Proteomes" id="UP000765509">
    <property type="component" value="Unassembled WGS sequence"/>
</dbReference>
<dbReference type="GO" id="GO:0008270">
    <property type="term" value="F:zinc ion binding"/>
    <property type="evidence" value="ECO:0007669"/>
    <property type="project" value="UniProtKB-KW"/>
</dbReference>
<dbReference type="PANTHER" id="PTHR46481">
    <property type="entry name" value="ZINC FINGER BED DOMAIN-CONTAINING PROTEIN 4"/>
    <property type="match status" value="1"/>
</dbReference>
<evidence type="ECO:0000313" key="6">
    <source>
        <dbReference type="EMBL" id="MBW0507287.1"/>
    </source>
</evidence>
<dbReference type="GO" id="GO:0005634">
    <property type="term" value="C:nucleus"/>
    <property type="evidence" value="ECO:0007669"/>
    <property type="project" value="UniProtKB-SubCell"/>
</dbReference>
<dbReference type="InterPro" id="IPR052035">
    <property type="entry name" value="ZnF_BED_domain_contain"/>
</dbReference>
<proteinExistence type="predicted"/>
<evidence type="ECO:0000256" key="2">
    <source>
        <dbReference type="ARBA" id="ARBA00022723"/>
    </source>
</evidence>
<accession>A0A9Q3DX04</accession>
<dbReference type="AlphaFoldDB" id="A0A9Q3DX04"/>
<evidence type="ECO:0000256" key="3">
    <source>
        <dbReference type="ARBA" id="ARBA00022771"/>
    </source>
</evidence>
<keyword evidence="7" id="KW-1185">Reference proteome</keyword>
<keyword evidence="5" id="KW-0539">Nucleus</keyword>